<keyword evidence="6 9" id="KW-0472">Membrane</keyword>
<keyword evidence="7" id="KW-0407">Ion channel</keyword>
<evidence type="ECO:0000256" key="6">
    <source>
        <dbReference type="ARBA" id="ARBA00023136"/>
    </source>
</evidence>
<feature type="transmembrane region" description="Helical" evidence="9">
    <location>
        <begin position="1032"/>
        <end position="1056"/>
    </location>
</feature>
<feature type="domain" description="Ion transport" evidence="10">
    <location>
        <begin position="926"/>
        <end position="1179"/>
    </location>
</feature>
<dbReference type="InterPro" id="IPR050927">
    <property type="entry name" value="TRPM"/>
</dbReference>
<dbReference type="Proteomes" id="UP000663854">
    <property type="component" value="Unassembled WGS sequence"/>
</dbReference>
<evidence type="ECO:0000256" key="1">
    <source>
        <dbReference type="ARBA" id="ARBA00004141"/>
    </source>
</evidence>
<dbReference type="Pfam" id="PF18139">
    <property type="entry name" value="LSDAT_euk"/>
    <property type="match status" value="1"/>
</dbReference>
<evidence type="ECO:0000256" key="4">
    <source>
        <dbReference type="ARBA" id="ARBA00022989"/>
    </source>
</evidence>
<feature type="transmembrane region" description="Helical" evidence="9">
    <location>
        <begin position="1109"/>
        <end position="1126"/>
    </location>
</feature>
<dbReference type="EMBL" id="CAJNOH010001291">
    <property type="protein sequence ID" value="CAF1200422.1"/>
    <property type="molecule type" value="Genomic_DNA"/>
</dbReference>
<feature type="compositionally biased region" description="Polar residues" evidence="8">
    <location>
        <begin position="210"/>
        <end position="219"/>
    </location>
</feature>
<dbReference type="InterPro" id="IPR057366">
    <property type="entry name" value="TRPM-like"/>
</dbReference>
<comment type="caution">
    <text evidence="14">The sequence shown here is derived from an EMBL/GenBank/DDBJ whole genome shotgun (WGS) entry which is preliminary data.</text>
</comment>
<feature type="compositionally biased region" description="Basic and acidic residues" evidence="8">
    <location>
        <begin position="220"/>
        <end position="229"/>
    </location>
</feature>
<dbReference type="GO" id="GO:0099604">
    <property type="term" value="F:ligand-gated calcium channel activity"/>
    <property type="evidence" value="ECO:0007669"/>
    <property type="project" value="TreeGrafter"/>
</dbReference>
<dbReference type="GO" id="GO:0005886">
    <property type="term" value="C:plasma membrane"/>
    <property type="evidence" value="ECO:0007669"/>
    <property type="project" value="TreeGrafter"/>
</dbReference>
<protein>
    <submittedName>
        <fullName evidence="14">Uncharacterized protein</fullName>
    </submittedName>
</protein>
<feature type="transmembrane region" description="Helical" evidence="9">
    <location>
        <begin position="1200"/>
        <end position="1221"/>
    </location>
</feature>
<keyword evidence="15" id="KW-1185">Reference proteome</keyword>
<gene>
    <name evidence="14" type="ORF">JXQ802_LOCUS38787</name>
    <name evidence="13" type="ORF">PYM288_LOCUS24844</name>
</gene>
<dbReference type="Proteomes" id="UP000663870">
    <property type="component" value="Unassembled WGS sequence"/>
</dbReference>
<name>A0A815R443_9BILA</name>
<dbReference type="InterPro" id="IPR041491">
    <property type="entry name" value="TRPM_SLOG"/>
</dbReference>
<dbReference type="Pfam" id="PF00520">
    <property type="entry name" value="Ion_trans"/>
    <property type="match status" value="1"/>
</dbReference>
<evidence type="ECO:0000313" key="14">
    <source>
        <dbReference type="EMBL" id="CAF1471894.1"/>
    </source>
</evidence>
<evidence type="ECO:0000256" key="8">
    <source>
        <dbReference type="SAM" id="MobiDB-lite"/>
    </source>
</evidence>
<sequence>MSRFLSFTDHQLREELPPEDTIDELNIRYRICHKYTPKRDKNNENDICICERRKEEHEDYEESKNRWTMNYNTREVINSDLGTLLHGGLYVRLALDTPLEKVEKILLDAWKIRKPLFIVTIIGGAKYFKMNDKLETYFINGIVDIINKSDAWLFSSGYNIGIVQLAGRAIQKFKLTHFKKNNFTAIAVCKWGSIKNVKMITSRDDKKTKQITTNASSSNKNDKSEERQHGQWDLEMNHSHYLMLDDGSILNYEIGDYRTRLVTHMAKLKNEHEFFVPVVTIAVEGGRDTVNNIYYDLRAKIPVIIVDGTGRAADFFTRWLFLTKDFENDVKNKETICEIEELVIEDNSLSCSISQDTNLDQKKNSQKTKVSERHINTENKRLSEMFQPNKYSERLKKDVENTFFRKDNSEEESQKIKQKHNENDKNKQINELINRIMYCLQPAIRTHLTVFSLNSDANLTETIFRSICRSHQTIAKMKLYSSNIHVETKQPDIPNDERNIMYETRDYDIRKKQQKIERTRLLKLAMNWDCIDIAKEFIFQNSLDNILNKKRYFVDALRNNLPTFVYEFLKLGIDPAADIFFSKSEVSKKRSCYAYFIETLYHPNIMNNAKTHLKDFIDSDKSTNNKFISDIEKLNAVLTKLIGDYMRDLYFETEQTEYTDRIKWGLTQNFSKSDQYNNKDTENNQFISIISKQQKNYDYIMRDLFLWAILMNYIDMAKIFLCYMKYRICPALIATKILKQYHSIADYGDLKDRYMENAKYFEKYAIDCLNKCAEYDASQACAIILQQNELYGYVTCLQIAADAPDELFIATPCCVEAINNIWYDKLRPEQTSLRHQCYLLCAIISFGLLAPLLLDYREKNKNRINKDSETSKLRHHGINYCDSILLEDPPNYLKSDLEECHTVYLRKLGKFHKSLAIKCTYHVISYICFLLLFSYVLLFKFSPPSNKIPSIHWTEILTIILVSCMLIEEIHYFFTQDSITNFGKFKSYCRDLFKPLTMIAFILFYSGLILRFRHTNSKEDFVAARIVMAIDIAIWWLRCLSFIIVIPFLGPHLVVIGKMLQDLLFFLCIIAIVMIGYGVASRSIVYYPVENGFTTETNGSIDTSFDGRAVFYQVLYPVYYLLYGQFGNELRNLDDNPNAGWSIATHVLLAFHMIFVNVLLANLLIAMFSKRFDEVHDDTKKIWYKQQYLYTREYYARSPFLPPISFFYDIYYLIRMFVFFIRRTCLNQSADSNAITFKIVPNDRSIVKQWYDFEDSSTYEYAYEKVKEWKITLEKSKSELDSGNKVKNIQNDNNSDNKEKKEKKISNDNDSDDILNSLKQLQDDLNKLKLKIEAIPNNTNTTSKHQKMDKKNSEINM</sequence>
<keyword evidence="4 9" id="KW-1133">Transmembrane helix</keyword>
<dbReference type="Pfam" id="PF25508">
    <property type="entry name" value="TRPM2"/>
    <property type="match status" value="1"/>
</dbReference>
<evidence type="ECO:0000256" key="2">
    <source>
        <dbReference type="ARBA" id="ARBA00022448"/>
    </source>
</evidence>
<accession>A0A815R443</accession>
<organism evidence="14 15">
    <name type="scientific">Rotaria sordida</name>
    <dbReference type="NCBI Taxonomy" id="392033"/>
    <lineage>
        <taxon>Eukaryota</taxon>
        <taxon>Metazoa</taxon>
        <taxon>Spiralia</taxon>
        <taxon>Gnathifera</taxon>
        <taxon>Rotifera</taxon>
        <taxon>Eurotatoria</taxon>
        <taxon>Bdelloidea</taxon>
        <taxon>Philodinida</taxon>
        <taxon>Philodinidae</taxon>
        <taxon>Rotaria</taxon>
    </lineage>
</organism>
<feature type="transmembrane region" description="Helical" evidence="9">
    <location>
        <begin position="951"/>
        <end position="974"/>
    </location>
</feature>
<feature type="region of interest" description="Disordered" evidence="8">
    <location>
        <begin position="208"/>
        <end position="229"/>
    </location>
</feature>
<keyword evidence="3 9" id="KW-0812">Transmembrane</keyword>
<reference evidence="14" key="1">
    <citation type="submission" date="2021-02" db="EMBL/GenBank/DDBJ databases">
        <authorList>
            <person name="Nowell W R."/>
        </authorList>
    </citation>
    <scope>NUCLEOTIDE SEQUENCE</scope>
</reference>
<evidence type="ECO:0000256" key="3">
    <source>
        <dbReference type="ARBA" id="ARBA00022692"/>
    </source>
</evidence>
<dbReference type="EMBL" id="CAJNOL010002180">
    <property type="protein sequence ID" value="CAF1471894.1"/>
    <property type="molecule type" value="Genomic_DNA"/>
</dbReference>
<evidence type="ECO:0000313" key="13">
    <source>
        <dbReference type="EMBL" id="CAF1200422.1"/>
    </source>
</evidence>
<evidence type="ECO:0000313" key="15">
    <source>
        <dbReference type="Proteomes" id="UP000663870"/>
    </source>
</evidence>
<feature type="transmembrane region" description="Helical" evidence="9">
    <location>
        <begin position="995"/>
        <end position="1012"/>
    </location>
</feature>
<feature type="transmembrane region" description="Helical" evidence="9">
    <location>
        <begin position="1147"/>
        <end position="1168"/>
    </location>
</feature>
<dbReference type="PANTHER" id="PTHR13800">
    <property type="entry name" value="TRANSIENT RECEPTOR POTENTIAL CATION CHANNEL, SUBFAMILY M, MEMBER 6"/>
    <property type="match status" value="1"/>
</dbReference>
<feature type="transmembrane region" description="Helical" evidence="9">
    <location>
        <begin position="1063"/>
        <end position="1089"/>
    </location>
</feature>
<proteinExistence type="predicted"/>
<evidence type="ECO:0000256" key="5">
    <source>
        <dbReference type="ARBA" id="ARBA00023065"/>
    </source>
</evidence>
<evidence type="ECO:0000259" key="12">
    <source>
        <dbReference type="Pfam" id="PF25508"/>
    </source>
</evidence>
<feature type="transmembrane region" description="Helical" evidence="9">
    <location>
        <begin position="915"/>
        <end position="939"/>
    </location>
</feature>
<comment type="subcellular location">
    <subcellularLocation>
        <location evidence="1">Membrane</location>
        <topology evidence="1">Multi-pass membrane protein</topology>
    </subcellularLocation>
</comment>
<keyword evidence="5" id="KW-0406">Ion transport</keyword>
<evidence type="ECO:0000256" key="9">
    <source>
        <dbReference type="SAM" id="Phobius"/>
    </source>
</evidence>
<evidence type="ECO:0000256" key="7">
    <source>
        <dbReference type="ARBA" id="ARBA00023303"/>
    </source>
</evidence>
<feature type="compositionally biased region" description="Basic and acidic residues" evidence="8">
    <location>
        <begin position="1295"/>
        <end position="1307"/>
    </location>
</feature>
<dbReference type="PANTHER" id="PTHR13800:SF12">
    <property type="entry name" value="TRANSIENT RECEPTOR POTENTIAL CATION CHANNEL SUBFAMILY M MEMBER-LIKE 2"/>
    <property type="match status" value="1"/>
</dbReference>
<evidence type="ECO:0000259" key="11">
    <source>
        <dbReference type="Pfam" id="PF18139"/>
    </source>
</evidence>
<feature type="region of interest" description="Disordered" evidence="8">
    <location>
        <begin position="1333"/>
        <end position="1357"/>
    </location>
</feature>
<feature type="region of interest" description="Disordered" evidence="8">
    <location>
        <begin position="1282"/>
        <end position="1313"/>
    </location>
</feature>
<evidence type="ECO:0000259" key="10">
    <source>
        <dbReference type="Pfam" id="PF00520"/>
    </source>
</evidence>
<dbReference type="InterPro" id="IPR005821">
    <property type="entry name" value="Ion_trans_dom"/>
</dbReference>
<keyword evidence="2" id="KW-0813">Transport</keyword>
<feature type="domain" description="TRPM SLOG" evidence="11">
    <location>
        <begin position="90"/>
        <end position="338"/>
    </location>
</feature>
<feature type="domain" description="TRPM-like" evidence="12">
    <location>
        <begin position="553"/>
        <end position="810"/>
    </location>
</feature>
<feature type="transmembrane region" description="Helical" evidence="9">
    <location>
        <begin position="837"/>
        <end position="856"/>
    </location>
</feature>